<keyword evidence="1" id="KW-0472">Membrane</keyword>
<evidence type="ECO:0000256" key="1">
    <source>
        <dbReference type="SAM" id="Phobius"/>
    </source>
</evidence>
<keyword evidence="1" id="KW-0812">Transmembrane</keyword>
<dbReference type="EMBL" id="LAZR01009021">
    <property type="protein sequence ID" value="KKM75175.1"/>
    <property type="molecule type" value="Genomic_DNA"/>
</dbReference>
<feature type="transmembrane region" description="Helical" evidence="1">
    <location>
        <begin position="38"/>
        <end position="57"/>
    </location>
</feature>
<sequence length="75" mass="8261">MDPSTFFNTLWPSISAIIVVPLTQWLKSKMPGDWPLQATGVSVVLNFLSIFLLNEALKIGMDLGQMMPYITGGFA</sequence>
<feature type="non-terminal residue" evidence="2">
    <location>
        <position position="75"/>
    </location>
</feature>
<dbReference type="AlphaFoldDB" id="A0A0F9MEX8"/>
<proteinExistence type="predicted"/>
<name>A0A0F9MEX8_9ZZZZ</name>
<organism evidence="2">
    <name type="scientific">marine sediment metagenome</name>
    <dbReference type="NCBI Taxonomy" id="412755"/>
    <lineage>
        <taxon>unclassified sequences</taxon>
        <taxon>metagenomes</taxon>
        <taxon>ecological metagenomes</taxon>
    </lineage>
</organism>
<evidence type="ECO:0000313" key="2">
    <source>
        <dbReference type="EMBL" id="KKM75175.1"/>
    </source>
</evidence>
<comment type="caution">
    <text evidence="2">The sequence shown here is derived from an EMBL/GenBank/DDBJ whole genome shotgun (WGS) entry which is preliminary data.</text>
</comment>
<gene>
    <name evidence="2" type="ORF">LCGC14_1392920</name>
</gene>
<reference evidence="2" key="1">
    <citation type="journal article" date="2015" name="Nature">
        <title>Complex archaea that bridge the gap between prokaryotes and eukaryotes.</title>
        <authorList>
            <person name="Spang A."/>
            <person name="Saw J.H."/>
            <person name="Jorgensen S.L."/>
            <person name="Zaremba-Niedzwiedzka K."/>
            <person name="Martijn J."/>
            <person name="Lind A.E."/>
            <person name="van Eijk R."/>
            <person name="Schleper C."/>
            <person name="Guy L."/>
            <person name="Ettema T.J."/>
        </authorList>
    </citation>
    <scope>NUCLEOTIDE SEQUENCE</scope>
</reference>
<feature type="transmembrane region" description="Helical" evidence="1">
    <location>
        <begin position="7"/>
        <end position="26"/>
    </location>
</feature>
<accession>A0A0F9MEX8</accession>
<protein>
    <submittedName>
        <fullName evidence="2">Uncharacterized protein</fullName>
    </submittedName>
</protein>
<keyword evidence="1" id="KW-1133">Transmembrane helix</keyword>